<dbReference type="GO" id="GO:0004672">
    <property type="term" value="F:protein kinase activity"/>
    <property type="evidence" value="ECO:0007669"/>
    <property type="project" value="InterPro"/>
</dbReference>
<sequence length="425" mass="49395">MSDEEQNEKVESIKLDMDLLIKEHWAPVRELGKGNFGKVFHVMNIQDGREGAMKTEKLETESLLKIEVEIMNEMKGQSAAVQVLDEGYSSDFRFVIMTLCGMDLAKISQLLNNKFTDSTILRLSIRILHAIKTLHETGYIHRDMKPCNLALDYHKDSHVIYLLDFGMARKFARQGSDQKWLIRAPRPSCPFRGTLRYCSPNMHKRLELGRVDDLWSWAYMIIEMRVEVPWANTTHPDKVEIQKNELIHSTVHKDPLIKTYWPIIEHLNSLTYADRPDYSMMFNTIYNKVKEIEANMMDPMDFDAIRPQDCPEHEAIIKKYNIQVGSREKVRDLKKETEEITEFFVPKPTDVPGGAKFVLPKNRNFYYKHERRDGKSKGAELKDFSEAPKGHGLSTKKSQTNVSGEKNRSMRNKQKVESKRNKQKG</sequence>
<accession>A0A9P1MZ12</accession>
<gene>
    <name evidence="3" type="ORF">CAMP_LOCUS4577</name>
</gene>
<keyword evidence="4" id="KW-1185">Reference proteome</keyword>
<dbReference type="Proteomes" id="UP001152747">
    <property type="component" value="Unassembled WGS sequence"/>
</dbReference>
<proteinExistence type="predicted"/>
<evidence type="ECO:0000259" key="2">
    <source>
        <dbReference type="PROSITE" id="PS50011"/>
    </source>
</evidence>
<evidence type="ECO:0000313" key="3">
    <source>
        <dbReference type="EMBL" id="CAI5441940.1"/>
    </source>
</evidence>
<feature type="compositionally biased region" description="Basic and acidic residues" evidence="1">
    <location>
        <begin position="414"/>
        <end position="425"/>
    </location>
</feature>
<dbReference type="OrthoDB" id="5979581at2759"/>
<comment type="caution">
    <text evidence="3">The sequence shown here is derived from an EMBL/GenBank/DDBJ whole genome shotgun (WGS) entry which is preliminary data.</text>
</comment>
<dbReference type="EMBL" id="CANHGI010000002">
    <property type="protein sequence ID" value="CAI5441940.1"/>
    <property type="molecule type" value="Genomic_DNA"/>
</dbReference>
<feature type="domain" description="Protein kinase" evidence="2">
    <location>
        <begin position="25"/>
        <end position="287"/>
    </location>
</feature>
<dbReference type="Gene3D" id="1.10.510.10">
    <property type="entry name" value="Transferase(Phosphotransferase) domain 1"/>
    <property type="match status" value="1"/>
</dbReference>
<evidence type="ECO:0000313" key="4">
    <source>
        <dbReference type="Proteomes" id="UP001152747"/>
    </source>
</evidence>
<protein>
    <recommendedName>
        <fullName evidence="2">Protein kinase domain-containing protein</fullName>
    </recommendedName>
</protein>
<feature type="compositionally biased region" description="Basic and acidic residues" evidence="1">
    <location>
        <begin position="369"/>
        <end position="389"/>
    </location>
</feature>
<dbReference type="AlphaFoldDB" id="A0A9P1MZ12"/>
<dbReference type="GO" id="GO:0005524">
    <property type="term" value="F:ATP binding"/>
    <property type="evidence" value="ECO:0007669"/>
    <property type="project" value="InterPro"/>
</dbReference>
<organism evidence="3 4">
    <name type="scientific">Caenorhabditis angaria</name>
    <dbReference type="NCBI Taxonomy" id="860376"/>
    <lineage>
        <taxon>Eukaryota</taxon>
        <taxon>Metazoa</taxon>
        <taxon>Ecdysozoa</taxon>
        <taxon>Nematoda</taxon>
        <taxon>Chromadorea</taxon>
        <taxon>Rhabditida</taxon>
        <taxon>Rhabditina</taxon>
        <taxon>Rhabditomorpha</taxon>
        <taxon>Rhabditoidea</taxon>
        <taxon>Rhabditidae</taxon>
        <taxon>Peloderinae</taxon>
        <taxon>Caenorhabditis</taxon>
    </lineage>
</organism>
<dbReference type="InterPro" id="IPR011009">
    <property type="entry name" value="Kinase-like_dom_sf"/>
</dbReference>
<dbReference type="Pfam" id="PF00069">
    <property type="entry name" value="Pkinase"/>
    <property type="match status" value="1"/>
</dbReference>
<dbReference type="InterPro" id="IPR000719">
    <property type="entry name" value="Prot_kinase_dom"/>
</dbReference>
<dbReference type="SUPFAM" id="SSF56112">
    <property type="entry name" value="Protein kinase-like (PK-like)"/>
    <property type="match status" value="1"/>
</dbReference>
<evidence type="ECO:0000256" key="1">
    <source>
        <dbReference type="SAM" id="MobiDB-lite"/>
    </source>
</evidence>
<name>A0A9P1MZ12_9PELO</name>
<feature type="compositionally biased region" description="Polar residues" evidence="1">
    <location>
        <begin position="395"/>
        <end position="404"/>
    </location>
</feature>
<feature type="region of interest" description="Disordered" evidence="1">
    <location>
        <begin position="369"/>
        <end position="425"/>
    </location>
</feature>
<dbReference type="PROSITE" id="PS50011">
    <property type="entry name" value="PROTEIN_KINASE_DOM"/>
    <property type="match status" value="1"/>
</dbReference>
<dbReference type="SMART" id="SM00220">
    <property type="entry name" value="S_TKc"/>
    <property type="match status" value="1"/>
</dbReference>
<dbReference type="InterPro" id="IPR050235">
    <property type="entry name" value="CK1_Ser-Thr_kinase"/>
</dbReference>
<dbReference type="PANTHER" id="PTHR11909">
    <property type="entry name" value="CASEIN KINASE-RELATED"/>
    <property type="match status" value="1"/>
</dbReference>
<reference evidence="3" key="1">
    <citation type="submission" date="2022-11" db="EMBL/GenBank/DDBJ databases">
        <authorList>
            <person name="Kikuchi T."/>
        </authorList>
    </citation>
    <scope>NUCLEOTIDE SEQUENCE</scope>
    <source>
        <strain evidence="3">PS1010</strain>
    </source>
</reference>